<dbReference type="GeneID" id="54412367"/>
<dbReference type="Proteomes" id="UP000799771">
    <property type="component" value="Unassembled WGS sequence"/>
</dbReference>
<organism evidence="1 2">
    <name type="scientific">Dothidotthia symphoricarpi CBS 119687</name>
    <dbReference type="NCBI Taxonomy" id="1392245"/>
    <lineage>
        <taxon>Eukaryota</taxon>
        <taxon>Fungi</taxon>
        <taxon>Dikarya</taxon>
        <taxon>Ascomycota</taxon>
        <taxon>Pezizomycotina</taxon>
        <taxon>Dothideomycetes</taxon>
        <taxon>Pleosporomycetidae</taxon>
        <taxon>Pleosporales</taxon>
        <taxon>Dothidotthiaceae</taxon>
        <taxon>Dothidotthia</taxon>
    </lineage>
</organism>
<dbReference type="EMBL" id="ML977523">
    <property type="protein sequence ID" value="KAF2123675.1"/>
    <property type="molecule type" value="Genomic_DNA"/>
</dbReference>
<proteinExistence type="predicted"/>
<dbReference type="RefSeq" id="XP_033518069.1">
    <property type="nucleotide sequence ID" value="XM_033671935.1"/>
</dbReference>
<evidence type="ECO:0000313" key="1">
    <source>
        <dbReference type="EMBL" id="KAF2123675.1"/>
    </source>
</evidence>
<accession>A0A6A5ZXC3</accession>
<keyword evidence="2" id="KW-1185">Reference proteome</keyword>
<name>A0A6A5ZXC3_9PLEO</name>
<evidence type="ECO:0000313" key="2">
    <source>
        <dbReference type="Proteomes" id="UP000799771"/>
    </source>
</evidence>
<sequence>MRSSLRAKANTKTSVLFHINIAKHKRDNPLQSAKRHVRSTRPPTMTLALDNLVRRTCSTYCPYSPPPMSSRTGSPTCNSRDKRMMQRSFRIHVDVAPTLPTKLQEHVDAVLLRI</sequence>
<reference evidence="1" key="1">
    <citation type="journal article" date="2020" name="Stud. Mycol.">
        <title>101 Dothideomycetes genomes: a test case for predicting lifestyles and emergence of pathogens.</title>
        <authorList>
            <person name="Haridas S."/>
            <person name="Albert R."/>
            <person name="Binder M."/>
            <person name="Bloem J."/>
            <person name="Labutti K."/>
            <person name="Salamov A."/>
            <person name="Andreopoulos B."/>
            <person name="Baker S."/>
            <person name="Barry K."/>
            <person name="Bills G."/>
            <person name="Bluhm B."/>
            <person name="Cannon C."/>
            <person name="Castanera R."/>
            <person name="Culley D."/>
            <person name="Daum C."/>
            <person name="Ezra D."/>
            <person name="Gonzalez J."/>
            <person name="Henrissat B."/>
            <person name="Kuo A."/>
            <person name="Liang C."/>
            <person name="Lipzen A."/>
            <person name="Lutzoni F."/>
            <person name="Magnuson J."/>
            <person name="Mondo S."/>
            <person name="Nolan M."/>
            <person name="Ohm R."/>
            <person name="Pangilinan J."/>
            <person name="Park H.-J."/>
            <person name="Ramirez L."/>
            <person name="Alfaro M."/>
            <person name="Sun H."/>
            <person name="Tritt A."/>
            <person name="Yoshinaga Y."/>
            <person name="Zwiers L.-H."/>
            <person name="Turgeon B."/>
            <person name="Goodwin S."/>
            <person name="Spatafora J."/>
            <person name="Crous P."/>
            <person name="Grigoriev I."/>
        </authorList>
    </citation>
    <scope>NUCLEOTIDE SEQUENCE</scope>
    <source>
        <strain evidence="1">CBS 119687</strain>
    </source>
</reference>
<gene>
    <name evidence="1" type="ORF">P153DRAFT_401730</name>
</gene>
<protein>
    <submittedName>
        <fullName evidence="1">Uncharacterized protein</fullName>
    </submittedName>
</protein>
<dbReference type="AlphaFoldDB" id="A0A6A5ZXC3"/>